<evidence type="ECO:0000313" key="1">
    <source>
        <dbReference type="Proteomes" id="UP000887580"/>
    </source>
</evidence>
<reference evidence="2" key="1">
    <citation type="submission" date="2022-11" db="UniProtKB">
        <authorList>
            <consortium name="WormBaseParasite"/>
        </authorList>
    </citation>
    <scope>IDENTIFICATION</scope>
</reference>
<protein>
    <submittedName>
        <fullName evidence="2">Uncharacterized protein</fullName>
    </submittedName>
</protein>
<accession>A0AC35GY40</accession>
<name>A0AC35GY40_9BILA</name>
<dbReference type="WBParaSite" id="PS1159_v2.g9886.t1">
    <property type="protein sequence ID" value="PS1159_v2.g9886.t1"/>
    <property type="gene ID" value="PS1159_v2.g9886"/>
</dbReference>
<proteinExistence type="predicted"/>
<sequence>MNSGIVLHNCRASYFRRNGGVGDLSANQKAYLRRKASSLYYPFDSMNQSNVVETRRNRYRRLGTGYRGSDDANTVSVCTKDKTNLAIAIQAIACCAIVYGMAKLGT</sequence>
<organism evidence="1 2">
    <name type="scientific">Panagrolaimus sp. PS1159</name>
    <dbReference type="NCBI Taxonomy" id="55785"/>
    <lineage>
        <taxon>Eukaryota</taxon>
        <taxon>Metazoa</taxon>
        <taxon>Ecdysozoa</taxon>
        <taxon>Nematoda</taxon>
        <taxon>Chromadorea</taxon>
        <taxon>Rhabditida</taxon>
        <taxon>Tylenchina</taxon>
        <taxon>Panagrolaimomorpha</taxon>
        <taxon>Panagrolaimoidea</taxon>
        <taxon>Panagrolaimidae</taxon>
        <taxon>Panagrolaimus</taxon>
    </lineage>
</organism>
<evidence type="ECO:0000313" key="2">
    <source>
        <dbReference type="WBParaSite" id="PS1159_v2.g9886.t1"/>
    </source>
</evidence>
<dbReference type="Proteomes" id="UP000887580">
    <property type="component" value="Unplaced"/>
</dbReference>